<keyword evidence="2" id="KW-1185">Reference proteome</keyword>
<name>A0ABN8B5F1_CHISP</name>
<dbReference type="EMBL" id="OU963916">
    <property type="protein sequence ID" value="CAH0403402.1"/>
    <property type="molecule type" value="Genomic_DNA"/>
</dbReference>
<sequence>MASNITEAGFTMRVESFKKSVRREYLHRLLSALATKMVCTGGMKIFILNLFVALNIRESYQCPLEEDAKAAYKSGEIPDQSTPITLDKIKAKLKESEIFDWQDPSLTDREKKEMQKLFDAVEIMTTSRNRQPAAVQNMFSSLRLVERAVKKQLKEGQLTESLASRFHWEKLSARHRRDKSTYHLDTATNMRVFNLA</sequence>
<evidence type="ECO:0000313" key="1">
    <source>
        <dbReference type="EMBL" id="CAH0403402.1"/>
    </source>
</evidence>
<protein>
    <submittedName>
        <fullName evidence="1">Uncharacterized protein</fullName>
    </submittedName>
</protein>
<gene>
    <name evidence="1" type="ORF">CHILSU_LOCUS6675</name>
</gene>
<reference evidence="1" key="1">
    <citation type="submission" date="2021-12" db="EMBL/GenBank/DDBJ databases">
        <authorList>
            <person name="King R."/>
        </authorList>
    </citation>
    <scope>NUCLEOTIDE SEQUENCE</scope>
</reference>
<evidence type="ECO:0000313" key="2">
    <source>
        <dbReference type="Proteomes" id="UP001153292"/>
    </source>
</evidence>
<dbReference type="Proteomes" id="UP001153292">
    <property type="component" value="Chromosome 23"/>
</dbReference>
<organism evidence="1 2">
    <name type="scientific">Chilo suppressalis</name>
    <name type="common">Asiatic rice borer moth</name>
    <dbReference type="NCBI Taxonomy" id="168631"/>
    <lineage>
        <taxon>Eukaryota</taxon>
        <taxon>Metazoa</taxon>
        <taxon>Ecdysozoa</taxon>
        <taxon>Arthropoda</taxon>
        <taxon>Hexapoda</taxon>
        <taxon>Insecta</taxon>
        <taxon>Pterygota</taxon>
        <taxon>Neoptera</taxon>
        <taxon>Endopterygota</taxon>
        <taxon>Lepidoptera</taxon>
        <taxon>Glossata</taxon>
        <taxon>Ditrysia</taxon>
        <taxon>Pyraloidea</taxon>
        <taxon>Crambidae</taxon>
        <taxon>Crambinae</taxon>
        <taxon>Chilo</taxon>
    </lineage>
</organism>
<accession>A0ABN8B5F1</accession>
<proteinExistence type="predicted"/>